<reference evidence="1 2" key="1">
    <citation type="submission" date="2023-03" db="EMBL/GenBank/DDBJ databases">
        <title>Isolation and description of six Streptomyces strains from soil environments, able to metabolize different microbial glucans.</title>
        <authorList>
            <person name="Widen T."/>
            <person name="Larsbrink J."/>
        </authorList>
    </citation>
    <scope>NUCLEOTIDE SEQUENCE [LARGE SCALE GENOMIC DNA]</scope>
    <source>
        <strain evidence="1 2">Mut2</strain>
    </source>
</reference>
<evidence type="ECO:0000313" key="1">
    <source>
        <dbReference type="EMBL" id="WLQ41839.1"/>
    </source>
</evidence>
<protein>
    <submittedName>
        <fullName evidence="1">Uncharacterized protein</fullName>
    </submittedName>
</protein>
<dbReference type="Proteomes" id="UP001229952">
    <property type="component" value="Chromosome"/>
</dbReference>
<sequence length="56" mass="5964">MTMELAVTPQVRPGIAEFARGGLPAAAETDDGNTWPDSYCWLYCVRAGPAFCGSVL</sequence>
<dbReference type="RefSeq" id="WP_306088812.1">
    <property type="nucleotide sequence ID" value="NZ_CP120992.1"/>
</dbReference>
<keyword evidence="2" id="KW-1185">Reference proteome</keyword>
<name>A0ABY9I5H7_9ACTN</name>
<evidence type="ECO:0000313" key="2">
    <source>
        <dbReference type="Proteomes" id="UP001229952"/>
    </source>
</evidence>
<organism evidence="1 2">
    <name type="scientific">Streptomyces laculatispora</name>
    <dbReference type="NCBI Taxonomy" id="887464"/>
    <lineage>
        <taxon>Bacteria</taxon>
        <taxon>Bacillati</taxon>
        <taxon>Actinomycetota</taxon>
        <taxon>Actinomycetes</taxon>
        <taxon>Kitasatosporales</taxon>
        <taxon>Streptomycetaceae</taxon>
        <taxon>Streptomyces</taxon>
    </lineage>
</organism>
<gene>
    <name evidence="1" type="ORF">P8A22_18790</name>
</gene>
<proteinExistence type="predicted"/>
<dbReference type="EMBL" id="CP120992">
    <property type="protein sequence ID" value="WLQ41839.1"/>
    <property type="molecule type" value="Genomic_DNA"/>
</dbReference>
<accession>A0ABY9I5H7</accession>